<evidence type="ECO:0000259" key="12">
    <source>
        <dbReference type="Pfam" id="PF02727"/>
    </source>
</evidence>
<feature type="active site" description="Schiff-base intermediate with substrate; via topaquinone" evidence="7">
    <location>
        <position position="588"/>
    </location>
</feature>
<feature type="domain" description="Copper amine oxidase catalytic" evidence="11">
    <location>
        <begin position="472"/>
        <end position="820"/>
    </location>
</feature>
<dbReference type="InterPro" id="IPR015798">
    <property type="entry name" value="Cu_amine_oxidase_C"/>
</dbReference>
<dbReference type="Pfam" id="PF02727">
    <property type="entry name" value="Cu_amine_oxidN2"/>
    <property type="match status" value="2"/>
</dbReference>
<evidence type="ECO:0000256" key="9">
    <source>
        <dbReference type="RuleBase" id="RU000672"/>
    </source>
</evidence>
<dbReference type="Gene3D" id="3.10.450.40">
    <property type="match status" value="4"/>
</dbReference>
<feature type="chain" id="PRO_5035159923" description="Amine oxidase" evidence="10">
    <location>
        <begin position="22"/>
        <end position="841"/>
    </location>
</feature>
<evidence type="ECO:0000256" key="6">
    <source>
        <dbReference type="ARBA" id="ARBA00023157"/>
    </source>
</evidence>
<dbReference type="GO" id="GO:0005507">
    <property type="term" value="F:copper ion binding"/>
    <property type="evidence" value="ECO:0007669"/>
    <property type="project" value="InterPro"/>
</dbReference>
<feature type="domain" description="Copper amine oxidase N2-terminal" evidence="12">
    <location>
        <begin position="259"/>
        <end position="330"/>
    </location>
</feature>
<comment type="PTM">
    <text evidence="8 9">Topaquinone (TPQ) is generated by copper-dependent autoxidation of a specific tyrosyl residue.</text>
</comment>
<feature type="signal peptide" evidence="10">
    <location>
        <begin position="1"/>
        <end position="21"/>
    </location>
</feature>
<dbReference type="GO" id="GO:0009753">
    <property type="term" value="P:response to jasmonic acid"/>
    <property type="evidence" value="ECO:0007669"/>
    <property type="project" value="UniProtKB-ARBA"/>
</dbReference>
<dbReference type="FunFam" id="3.10.450.40:FF:000012">
    <property type="entry name" value="Amine oxidase"/>
    <property type="match status" value="1"/>
</dbReference>
<evidence type="ECO:0000256" key="4">
    <source>
        <dbReference type="ARBA" id="ARBA00023002"/>
    </source>
</evidence>
<dbReference type="PANTHER" id="PTHR10638">
    <property type="entry name" value="COPPER AMINE OXIDASE"/>
    <property type="match status" value="1"/>
</dbReference>
<dbReference type="InterPro" id="IPR016182">
    <property type="entry name" value="Cu_amine_oxidase_N-reg"/>
</dbReference>
<dbReference type="Proteomes" id="UP000701853">
    <property type="component" value="Chromosome 3"/>
</dbReference>
<feature type="domain" description="Copper amine oxidase N3-terminal" evidence="13">
    <location>
        <begin position="131"/>
        <end position="226"/>
    </location>
</feature>
<gene>
    <name evidence="14" type="ORF">CXB51_006174</name>
</gene>
<comment type="caution">
    <text evidence="14">The sequence shown here is derived from an EMBL/GenBank/DDBJ whole genome shotgun (WGS) entry which is preliminary data.</text>
</comment>
<keyword evidence="2 9" id="KW-0479">Metal-binding</keyword>
<dbReference type="GO" id="GO:0008131">
    <property type="term" value="F:primary methylamine oxidase activity"/>
    <property type="evidence" value="ECO:0007669"/>
    <property type="project" value="InterPro"/>
</dbReference>
<dbReference type="Pfam" id="PF02728">
    <property type="entry name" value="Cu_amine_oxidN3"/>
    <property type="match status" value="2"/>
</dbReference>
<evidence type="ECO:0000256" key="7">
    <source>
        <dbReference type="PIRSR" id="PIRSR600269-50"/>
    </source>
</evidence>
<feature type="domain" description="Copper amine oxidase N3-terminal" evidence="13">
    <location>
        <begin position="338"/>
        <end position="435"/>
    </location>
</feature>
<dbReference type="AlphaFoldDB" id="A0A8J5ZXK8"/>
<dbReference type="SUPFAM" id="SSF49998">
    <property type="entry name" value="Amine oxidase catalytic domain"/>
    <property type="match status" value="1"/>
</dbReference>
<dbReference type="PANTHER" id="PTHR10638:SF71">
    <property type="entry name" value="AMINE OXIDASE"/>
    <property type="match status" value="1"/>
</dbReference>
<dbReference type="OrthoDB" id="5379943at2759"/>
<dbReference type="SUPFAM" id="SSF54416">
    <property type="entry name" value="Amine oxidase N-terminal region"/>
    <property type="match status" value="4"/>
</dbReference>
<dbReference type="InterPro" id="IPR015800">
    <property type="entry name" value="Cu_amine_oxidase_N2"/>
</dbReference>
<keyword evidence="3 7" id="KW-0801">TPQ</keyword>
<evidence type="ECO:0000256" key="8">
    <source>
        <dbReference type="PIRSR" id="PIRSR600269-51"/>
    </source>
</evidence>
<dbReference type="GO" id="GO:0048038">
    <property type="term" value="F:quinone binding"/>
    <property type="evidence" value="ECO:0007669"/>
    <property type="project" value="InterPro"/>
</dbReference>
<dbReference type="PROSITE" id="PS01164">
    <property type="entry name" value="COPPER_AMINE_OXID_1"/>
    <property type="match status" value="1"/>
</dbReference>
<feature type="modified residue" description="2',4',5'-topaquinone" evidence="8">
    <location>
        <position position="588"/>
    </location>
</feature>
<dbReference type="InterPro" id="IPR000269">
    <property type="entry name" value="Cu_amine_oxidase"/>
</dbReference>
<dbReference type="InterPro" id="IPR015802">
    <property type="entry name" value="Cu_amine_oxidase_N3"/>
</dbReference>
<feature type="active site" description="Proton acceptor" evidence="7">
    <location>
        <position position="514"/>
    </location>
</feature>
<keyword evidence="6" id="KW-1015">Disulfide bond</keyword>
<organism evidence="14 15">
    <name type="scientific">Gossypium anomalum</name>
    <dbReference type="NCBI Taxonomy" id="47600"/>
    <lineage>
        <taxon>Eukaryota</taxon>
        <taxon>Viridiplantae</taxon>
        <taxon>Streptophyta</taxon>
        <taxon>Embryophyta</taxon>
        <taxon>Tracheophyta</taxon>
        <taxon>Spermatophyta</taxon>
        <taxon>Magnoliopsida</taxon>
        <taxon>eudicotyledons</taxon>
        <taxon>Gunneridae</taxon>
        <taxon>Pentapetalae</taxon>
        <taxon>rosids</taxon>
        <taxon>malvids</taxon>
        <taxon>Malvales</taxon>
        <taxon>Malvaceae</taxon>
        <taxon>Malvoideae</taxon>
        <taxon>Gossypium</taxon>
    </lineage>
</organism>
<evidence type="ECO:0000256" key="1">
    <source>
        <dbReference type="ARBA" id="ARBA00007983"/>
    </source>
</evidence>
<dbReference type="GO" id="GO:0009308">
    <property type="term" value="P:amine metabolic process"/>
    <property type="evidence" value="ECO:0007669"/>
    <property type="project" value="UniProtKB-UniRule"/>
</dbReference>
<evidence type="ECO:0000256" key="3">
    <source>
        <dbReference type="ARBA" id="ARBA00022772"/>
    </source>
</evidence>
<evidence type="ECO:0000259" key="13">
    <source>
        <dbReference type="Pfam" id="PF02728"/>
    </source>
</evidence>
<dbReference type="InterPro" id="IPR049948">
    <property type="entry name" value="Cu_Am_ox_TPQ-bd"/>
</dbReference>
<evidence type="ECO:0000259" key="11">
    <source>
        <dbReference type="Pfam" id="PF01179"/>
    </source>
</evidence>
<evidence type="ECO:0000256" key="10">
    <source>
        <dbReference type="SAM" id="SignalP"/>
    </source>
</evidence>
<dbReference type="EMBL" id="JAHUZN010000003">
    <property type="protein sequence ID" value="KAG8499774.1"/>
    <property type="molecule type" value="Genomic_DNA"/>
</dbReference>
<dbReference type="Pfam" id="PF01179">
    <property type="entry name" value="Cu_amine_oxid"/>
    <property type="match status" value="1"/>
</dbReference>
<evidence type="ECO:0000313" key="15">
    <source>
        <dbReference type="Proteomes" id="UP000701853"/>
    </source>
</evidence>
<keyword evidence="5 9" id="KW-0186">Copper</keyword>
<proteinExistence type="inferred from homology"/>
<comment type="cofactor">
    <cofactor evidence="9">
        <name>Cu cation</name>
        <dbReference type="ChEBI" id="CHEBI:23378"/>
    </cofactor>
    <text evidence="9">Contains 1 topaquinone per subunit.</text>
</comment>
<dbReference type="InterPro" id="IPR036460">
    <property type="entry name" value="Cu_amine_oxidase_C_sf"/>
</dbReference>
<accession>A0A8J5ZXK8</accession>
<dbReference type="InterPro" id="IPR049947">
    <property type="entry name" value="Cu_Am_Ox_Cu-bd"/>
</dbReference>
<dbReference type="Gene3D" id="2.70.98.20">
    <property type="entry name" value="Copper amine oxidase, catalytic domain"/>
    <property type="match status" value="1"/>
</dbReference>
<reference evidence="14 15" key="1">
    <citation type="journal article" date="2021" name="bioRxiv">
        <title>The Gossypium anomalum genome as a resource for cotton improvement and evolutionary analysis of hybrid incompatibility.</title>
        <authorList>
            <person name="Grover C.E."/>
            <person name="Yuan D."/>
            <person name="Arick M.A."/>
            <person name="Miller E.R."/>
            <person name="Hu G."/>
            <person name="Peterson D.G."/>
            <person name="Wendel J.F."/>
            <person name="Udall J.A."/>
        </authorList>
    </citation>
    <scope>NUCLEOTIDE SEQUENCE [LARGE SCALE GENOMIC DNA]</scope>
    <source>
        <strain evidence="14">JFW-Udall</strain>
        <tissue evidence="14">Leaf</tissue>
    </source>
</reference>
<feature type="domain" description="Copper amine oxidase N2-terminal" evidence="12">
    <location>
        <begin position="32"/>
        <end position="119"/>
    </location>
</feature>
<protein>
    <recommendedName>
        <fullName evidence="9">Amine oxidase</fullName>
        <ecNumber evidence="9">1.4.3.-</ecNumber>
    </recommendedName>
</protein>
<keyword evidence="15" id="KW-1185">Reference proteome</keyword>
<evidence type="ECO:0000256" key="2">
    <source>
        <dbReference type="ARBA" id="ARBA00022723"/>
    </source>
</evidence>
<evidence type="ECO:0000313" key="14">
    <source>
        <dbReference type="EMBL" id="KAG8499774.1"/>
    </source>
</evidence>
<name>A0A8J5ZXK8_9ROSI</name>
<comment type="similarity">
    <text evidence="1 9">Belongs to the copper/topaquinone oxidase family.</text>
</comment>
<sequence length="841" mass="95026">MAHSLKLFCCFFFFFLLSTLSIIPLSHQLEQHPLDSLTPNEFIRVQAIVNQSHPTATNDITFQYIGLNEPDKQALISWLQNHRTTPITAPPPRQAFVIARINHQTHEIVVDLSYDNIVSDHIHHGFGYSLLTFQEQNGASQLVFNHAPFLAALNKRGLKVEEVICETFALGWFGETKQNGRVVKVMCYYLDGTVNLYMRPIEAITVTVDLEAMKITHFRDRLVVPVPKAAGTDYRESEQKAPFGPELKGITVVQPDGPTIVNQSHPTSTTNLTFQYIGLNEPDKQAVFSWVQNHPTTTPPPRQAFVVARINHQTHELIIDLSRDDIVSDRIHHGFGYPSLTFQDQIDADQLVSNHAPFLAALNKRGLKAEKVVCGSFTVGWFGETKQNGRVVKIMCYYLDGTVNLYMRPIEAITVTVDLEAMKIIHFQDRLVVPVPKAAGTDYRESKQKPPFGPELKGITVVQPDGPSFTIDGTSIYDTEKQEYRRVMYRGFVSELFVPYMDLTEEWYYRTFFDAGEYGYGLCAVPLEPLRDCPANAVYMGAFVAAQNGMPIEMPNVFCIFERNAGDITEVRPDMSLVVRMVSTVGNYDYINDWEFKQIGSIKVTVGLTGLLEVRGSKYTHKDQIDEEVYGTLLAENTLGAYHDHFITYHLDLDVDGESNSFVKSKLQTVKVTDQTSPRKSYWKVVSETAKTESDAKIKLGSDAAELLVVNPNKRTKMGNFVGYRLIPGSVTGSLMTDDDYPQIRAAFTEYNVWVTPYNKSEKWAGGIYTDQSRENKDIVLWYTLGFHHIPYQEDFPLMPTISTGFELRPANFFEYNPVLKVKGPNNVRWPNCSVSSSGLN</sequence>
<dbReference type="PROSITE" id="PS01165">
    <property type="entry name" value="COPPER_AMINE_OXID_2"/>
    <property type="match status" value="1"/>
</dbReference>
<keyword evidence="10" id="KW-0732">Signal</keyword>
<dbReference type="EC" id="1.4.3.-" evidence="9"/>
<evidence type="ECO:0000256" key="5">
    <source>
        <dbReference type="ARBA" id="ARBA00023008"/>
    </source>
</evidence>
<keyword evidence="4 9" id="KW-0560">Oxidoreductase</keyword>